<evidence type="ECO:0000313" key="23">
    <source>
        <dbReference type="EMBL" id="SPC95090.1"/>
    </source>
</evidence>
<dbReference type="PANTHER" id="PTHR46008">
    <property type="entry name" value="LEAF RUST 10 DISEASE-RESISTANCE LOCUS RECEPTOR-LIKE PROTEIN KINASE-LIKE 1.4"/>
    <property type="match status" value="1"/>
</dbReference>
<reference evidence="23" key="1">
    <citation type="submission" date="2018-02" db="EMBL/GenBank/DDBJ databases">
        <authorList>
            <person name="Cohen D.B."/>
            <person name="Kent A.D."/>
        </authorList>
    </citation>
    <scope>NUCLEOTIDE SEQUENCE</scope>
</reference>
<evidence type="ECO:0000256" key="1">
    <source>
        <dbReference type="ARBA" id="ARBA00004251"/>
    </source>
</evidence>
<evidence type="ECO:0000256" key="7">
    <source>
        <dbReference type="ARBA" id="ARBA00022692"/>
    </source>
</evidence>
<feature type="binding site" evidence="18">
    <location>
        <position position="146"/>
    </location>
    <ligand>
        <name>ATP</name>
        <dbReference type="ChEBI" id="CHEBI:30616"/>
    </ligand>
</feature>
<keyword evidence="15" id="KW-0325">Glycoprotein</keyword>
<keyword evidence="12" id="KW-1133">Transmembrane helix</keyword>
<keyword evidence="11 18" id="KW-0067">ATP-binding</keyword>
<keyword evidence="5" id="KW-0597">Phosphoprotein</keyword>
<evidence type="ECO:0000256" key="19">
    <source>
        <dbReference type="RuleBase" id="RU000304"/>
    </source>
</evidence>
<dbReference type="EC" id="2.7.11.1" evidence="2"/>
<evidence type="ECO:0000256" key="14">
    <source>
        <dbReference type="ARBA" id="ARBA00023170"/>
    </source>
</evidence>
<dbReference type="GO" id="GO:0005524">
    <property type="term" value="F:ATP binding"/>
    <property type="evidence" value="ECO:0007669"/>
    <property type="project" value="UniProtKB-UniRule"/>
</dbReference>
<evidence type="ECO:0000256" key="3">
    <source>
        <dbReference type="ARBA" id="ARBA00022475"/>
    </source>
</evidence>
<dbReference type="AlphaFoldDB" id="A0A2N9G6Q0"/>
<evidence type="ECO:0000256" key="6">
    <source>
        <dbReference type="ARBA" id="ARBA00022679"/>
    </source>
</evidence>
<keyword evidence="9 18" id="KW-0547">Nucleotide-binding</keyword>
<dbReference type="InterPro" id="IPR017441">
    <property type="entry name" value="Protein_kinase_ATP_BS"/>
</dbReference>
<sequence length="430" mass="48793">MRVHLMMMILFTLLTADFDLEVHVSDDCISCYRRGGQCRQHKGKFNCDIAEKGIGYPVIIILFFAIWHYHKKKHASPDLLPRNTYSGSSSRSDLEAGSIYFEVPVFSYSELEEATNHFDLEKELGDGGFGTVYHGKLHDGREVAVKRLYEHNYRRVEQFMNEIKILKRLRHKNLVSLYGCTSRHSRELLLVYEYIPNGTVSDHIHGDRATPGSLIWPTRMSIAIETASALAYLHASDIIHRDVKTNNILLDNNFCIKVADFGLSRLFPNDVTHVSTAPQGTPGYVDPEYHQCYQLTSKSDVYSFGVVLMELISSLPAVDIARDRHEINLANLAINKIEKCAFHGLIDPHLGFESDNEVKRMTISVAKLAFQCIQQDKEMRPSMDKVLEALKKIQSSEDAPEDRENVYDDGILNVQQPASPDCDEVGIVEE</sequence>
<dbReference type="GO" id="GO:0004674">
    <property type="term" value="F:protein serine/threonine kinase activity"/>
    <property type="evidence" value="ECO:0007669"/>
    <property type="project" value="UniProtKB-KW"/>
</dbReference>
<comment type="catalytic activity">
    <reaction evidence="17">
        <text>L-seryl-[protein] + ATP = O-phospho-L-seryl-[protein] + ADP + H(+)</text>
        <dbReference type="Rhea" id="RHEA:17989"/>
        <dbReference type="Rhea" id="RHEA-COMP:9863"/>
        <dbReference type="Rhea" id="RHEA-COMP:11604"/>
        <dbReference type="ChEBI" id="CHEBI:15378"/>
        <dbReference type="ChEBI" id="CHEBI:29999"/>
        <dbReference type="ChEBI" id="CHEBI:30616"/>
        <dbReference type="ChEBI" id="CHEBI:83421"/>
        <dbReference type="ChEBI" id="CHEBI:456216"/>
        <dbReference type="EC" id="2.7.11.1"/>
    </reaction>
</comment>
<feature type="signal peptide" evidence="21">
    <location>
        <begin position="1"/>
        <end position="16"/>
    </location>
</feature>
<comment type="catalytic activity">
    <reaction evidence="16">
        <text>L-threonyl-[protein] + ATP = O-phospho-L-threonyl-[protein] + ADP + H(+)</text>
        <dbReference type="Rhea" id="RHEA:46608"/>
        <dbReference type="Rhea" id="RHEA-COMP:11060"/>
        <dbReference type="Rhea" id="RHEA-COMP:11605"/>
        <dbReference type="ChEBI" id="CHEBI:15378"/>
        <dbReference type="ChEBI" id="CHEBI:30013"/>
        <dbReference type="ChEBI" id="CHEBI:30616"/>
        <dbReference type="ChEBI" id="CHEBI:61977"/>
        <dbReference type="ChEBI" id="CHEBI:456216"/>
        <dbReference type="EC" id="2.7.11.1"/>
    </reaction>
</comment>
<feature type="compositionally biased region" description="Acidic residues" evidence="20">
    <location>
        <begin position="421"/>
        <end position="430"/>
    </location>
</feature>
<evidence type="ECO:0000256" key="9">
    <source>
        <dbReference type="ARBA" id="ARBA00022741"/>
    </source>
</evidence>
<evidence type="ECO:0000256" key="4">
    <source>
        <dbReference type="ARBA" id="ARBA00022527"/>
    </source>
</evidence>
<dbReference type="PROSITE" id="PS50011">
    <property type="entry name" value="PROTEIN_KINASE_DOM"/>
    <property type="match status" value="1"/>
</dbReference>
<comment type="similarity">
    <text evidence="19">Belongs to the protein kinase superfamily.</text>
</comment>
<keyword evidence="8 21" id="KW-0732">Signal</keyword>
<accession>A0A2N9G6Q0</accession>
<evidence type="ECO:0000256" key="2">
    <source>
        <dbReference type="ARBA" id="ARBA00012513"/>
    </source>
</evidence>
<protein>
    <recommendedName>
        <fullName evidence="2">non-specific serine/threonine protein kinase</fullName>
        <ecNumber evidence="2">2.7.11.1</ecNumber>
    </recommendedName>
</protein>
<evidence type="ECO:0000256" key="17">
    <source>
        <dbReference type="ARBA" id="ARBA00048679"/>
    </source>
</evidence>
<dbReference type="PANTHER" id="PTHR46008:SF2">
    <property type="entry name" value="LEAF RUST 10 DISEASE-RESISTANCE LOCUS RECEPTOR-LIKE PROTEIN KINASE-LIKE 1.4"/>
    <property type="match status" value="1"/>
</dbReference>
<dbReference type="FunFam" id="3.30.200.20:FF:000214">
    <property type="entry name" value="WAK1-OsWAK receptor-like cytoplasmic kinase (OsWAK-RLCK)"/>
    <property type="match status" value="1"/>
</dbReference>
<evidence type="ECO:0000256" key="20">
    <source>
        <dbReference type="SAM" id="MobiDB-lite"/>
    </source>
</evidence>
<evidence type="ECO:0000256" key="21">
    <source>
        <dbReference type="SAM" id="SignalP"/>
    </source>
</evidence>
<keyword evidence="10" id="KW-0418">Kinase</keyword>
<gene>
    <name evidence="23" type="ORF">FSB_LOCUS22972</name>
</gene>
<keyword evidence="3" id="KW-1003">Cell membrane</keyword>
<name>A0A2N9G6Q0_FAGSY</name>
<dbReference type="Gene3D" id="3.30.200.20">
    <property type="entry name" value="Phosphorylase Kinase, domain 1"/>
    <property type="match status" value="1"/>
</dbReference>
<dbReference type="Pfam" id="PF07714">
    <property type="entry name" value="PK_Tyr_Ser-Thr"/>
    <property type="match status" value="1"/>
</dbReference>
<keyword evidence="6" id="KW-0808">Transferase</keyword>
<proteinExistence type="inferred from homology"/>
<feature type="chain" id="PRO_5014660364" description="non-specific serine/threonine protein kinase" evidence="21">
    <location>
        <begin position="17"/>
        <end position="430"/>
    </location>
</feature>
<dbReference type="SMART" id="SM00220">
    <property type="entry name" value="S_TKc"/>
    <property type="match status" value="1"/>
</dbReference>
<keyword evidence="4 19" id="KW-0723">Serine/threonine-protein kinase</keyword>
<evidence type="ECO:0000256" key="18">
    <source>
        <dbReference type="PROSITE-ProRule" id="PRU10141"/>
    </source>
</evidence>
<dbReference type="EMBL" id="OIVN01001538">
    <property type="protein sequence ID" value="SPC95090.1"/>
    <property type="molecule type" value="Genomic_DNA"/>
</dbReference>
<keyword evidence="14" id="KW-0675">Receptor</keyword>
<feature type="region of interest" description="Disordered" evidence="20">
    <location>
        <begin position="411"/>
        <end position="430"/>
    </location>
</feature>
<organism evidence="23">
    <name type="scientific">Fagus sylvatica</name>
    <name type="common">Beechnut</name>
    <dbReference type="NCBI Taxonomy" id="28930"/>
    <lineage>
        <taxon>Eukaryota</taxon>
        <taxon>Viridiplantae</taxon>
        <taxon>Streptophyta</taxon>
        <taxon>Embryophyta</taxon>
        <taxon>Tracheophyta</taxon>
        <taxon>Spermatophyta</taxon>
        <taxon>Magnoliopsida</taxon>
        <taxon>eudicotyledons</taxon>
        <taxon>Gunneridae</taxon>
        <taxon>Pentapetalae</taxon>
        <taxon>rosids</taxon>
        <taxon>fabids</taxon>
        <taxon>Fagales</taxon>
        <taxon>Fagaceae</taxon>
        <taxon>Fagus</taxon>
    </lineage>
</organism>
<evidence type="ECO:0000256" key="10">
    <source>
        <dbReference type="ARBA" id="ARBA00022777"/>
    </source>
</evidence>
<evidence type="ECO:0000256" key="12">
    <source>
        <dbReference type="ARBA" id="ARBA00022989"/>
    </source>
</evidence>
<evidence type="ECO:0000256" key="11">
    <source>
        <dbReference type="ARBA" id="ARBA00022840"/>
    </source>
</evidence>
<dbReference type="GO" id="GO:0005886">
    <property type="term" value="C:plasma membrane"/>
    <property type="evidence" value="ECO:0007669"/>
    <property type="project" value="UniProtKB-SubCell"/>
</dbReference>
<dbReference type="FunFam" id="1.10.510.10:FF:000161">
    <property type="entry name" value="Wall-associated receptor kinase-like 20"/>
    <property type="match status" value="1"/>
</dbReference>
<dbReference type="PROSITE" id="PS00107">
    <property type="entry name" value="PROTEIN_KINASE_ATP"/>
    <property type="match status" value="1"/>
</dbReference>
<evidence type="ECO:0000256" key="5">
    <source>
        <dbReference type="ARBA" id="ARBA00022553"/>
    </source>
</evidence>
<evidence type="ECO:0000256" key="8">
    <source>
        <dbReference type="ARBA" id="ARBA00022729"/>
    </source>
</evidence>
<comment type="subcellular location">
    <subcellularLocation>
        <location evidence="1">Cell membrane</location>
        <topology evidence="1">Single-pass type I membrane protein</topology>
    </subcellularLocation>
</comment>
<evidence type="ECO:0000256" key="16">
    <source>
        <dbReference type="ARBA" id="ARBA00047899"/>
    </source>
</evidence>
<keyword evidence="7" id="KW-0812">Transmembrane</keyword>
<evidence type="ECO:0000256" key="13">
    <source>
        <dbReference type="ARBA" id="ARBA00023136"/>
    </source>
</evidence>
<dbReference type="Gene3D" id="1.10.510.10">
    <property type="entry name" value="Transferase(Phosphotransferase) domain 1"/>
    <property type="match status" value="1"/>
</dbReference>
<dbReference type="InterPro" id="IPR011009">
    <property type="entry name" value="Kinase-like_dom_sf"/>
</dbReference>
<dbReference type="InterPro" id="IPR001245">
    <property type="entry name" value="Ser-Thr/Tyr_kinase_cat_dom"/>
</dbReference>
<dbReference type="InterPro" id="IPR008271">
    <property type="entry name" value="Ser/Thr_kinase_AS"/>
</dbReference>
<dbReference type="SUPFAM" id="SSF56112">
    <property type="entry name" value="Protein kinase-like (PK-like)"/>
    <property type="match status" value="1"/>
</dbReference>
<evidence type="ECO:0000256" key="15">
    <source>
        <dbReference type="ARBA" id="ARBA00023180"/>
    </source>
</evidence>
<evidence type="ECO:0000259" key="22">
    <source>
        <dbReference type="PROSITE" id="PS50011"/>
    </source>
</evidence>
<dbReference type="InterPro" id="IPR000719">
    <property type="entry name" value="Prot_kinase_dom"/>
</dbReference>
<dbReference type="PROSITE" id="PS00108">
    <property type="entry name" value="PROTEIN_KINASE_ST"/>
    <property type="match status" value="1"/>
</dbReference>
<feature type="domain" description="Protein kinase" evidence="22">
    <location>
        <begin position="118"/>
        <end position="393"/>
    </location>
</feature>
<keyword evidence="13" id="KW-0472">Membrane</keyword>